<keyword evidence="1" id="KW-0378">Hydrolase</keyword>
<dbReference type="AlphaFoldDB" id="A0A5C5TY01"/>
<feature type="region of interest" description="Disordered" evidence="3">
    <location>
        <begin position="163"/>
        <end position="189"/>
    </location>
</feature>
<evidence type="ECO:0000313" key="4">
    <source>
        <dbReference type="EMBL" id="TWT18010.1"/>
    </source>
</evidence>
<dbReference type="Proteomes" id="UP000315949">
    <property type="component" value="Unassembled WGS sequence"/>
</dbReference>
<comment type="subunit">
    <text evidence="1">Homodimer.</text>
</comment>
<keyword evidence="1" id="KW-0904">Protein phosphatase</keyword>
<evidence type="ECO:0000256" key="2">
    <source>
        <dbReference type="PIRSR" id="PIRSR002884-1"/>
    </source>
</evidence>
<dbReference type="GO" id="GO:0006935">
    <property type="term" value="P:chemotaxis"/>
    <property type="evidence" value="ECO:0007669"/>
    <property type="project" value="UniProtKB-KW"/>
</dbReference>
<evidence type="ECO:0000313" key="5">
    <source>
        <dbReference type="Proteomes" id="UP000315949"/>
    </source>
</evidence>
<dbReference type="EC" id="3.1.3.-" evidence="1"/>
<dbReference type="GO" id="GO:0097588">
    <property type="term" value="P:archaeal or bacterial-type flagellum-dependent cell motility"/>
    <property type="evidence" value="ECO:0007669"/>
    <property type="project" value="UniProtKB-KW"/>
</dbReference>
<dbReference type="GO" id="GO:0009288">
    <property type="term" value="C:bacterial-type flagellum"/>
    <property type="evidence" value="ECO:0007669"/>
    <property type="project" value="InterPro"/>
</dbReference>
<evidence type="ECO:0000256" key="3">
    <source>
        <dbReference type="SAM" id="MobiDB-lite"/>
    </source>
</evidence>
<dbReference type="GO" id="GO:0050920">
    <property type="term" value="P:regulation of chemotaxis"/>
    <property type="evidence" value="ECO:0007669"/>
    <property type="project" value="InterPro"/>
</dbReference>
<accession>A0A5C5TY01</accession>
<dbReference type="PIRSF" id="PIRSF002884">
    <property type="entry name" value="CheZ"/>
    <property type="match status" value="1"/>
</dbReference>
<dbReference type="GO" id="GO:0004721">
    <property type="term" value="F:phosphoprotein phosphatase activity"/>
    <property type="evidence" value="ECO:0007669"/>
    <property type="project" value="UniProtKB-KW"/>
</dbReference>
<sequence>MSTTPAPPAATQGREALVACLHAALDALEREDDTAWRRNVDELIQWRTQPLVQGLVRLARELETTLGTGGGNGSLHEACLRLEHVVKVSEEASHHTLDLIQDCRILLGTLGKGGDDAPTLAAIRSRLSEMTAAQGYQDLTGQIIRRVVELVRAVHEGLGEYAGDDARPLQLDPRGHGPSVQGLDGPAATQDDANQLLSSLGL</sequence>
<dbReference type="EMBL" id="VOHE01000006">
    <property type="protein sequence ID" value="TWT18010.1"/>
    <property type="molecule type" value="Genomic_DNA"/>
</dbReference>
<dbReference type="Gene3D" id="1.10.287.500">
    <property type="entry name" value="Helix hairpin bin"/>
    <property type="match status" value="1"/>
</dbReference>
<proteinExistence type="inferred from homology"/>
<comment type="subcellular location">
    <subcellularLocation>
        <location evidence="1">Cytoplasm</location>
    </subcellularLocation>
</comment>
<comment type="function">
    <text evidence="1">Plays an important role in bacterial chemotaxis signal transduction pathway by accelerating the dephosphorylation of phosphorylated CheY (CheY-P).</text>
</comment>
<dbReference type="Pfam" id="PF04344">
    <property type="entry name" value="CheZ"/>
    <property type="match status" value="1"/>
</dbReference>
<keyword evidence="1" id="KW-0283">Flagellar rotation</keyword>
<gene>
    <name evidence="4" type="ORF">FQY79_11930</name>
</gene>
<keyword evidence="1" id="KW-0145">Chemotaxis</keyword>
<dbReference type="InterPro" id="IPR007439">
    <property type="entry name" value="Chemotax_Pase_CheZ"/>
</dbReference>
<keyword evidence="5" id="KW-1185">Reference proteome</keyword>
<dbReference type="RefSeq" id="WP_146313127.1">
    <property type="nucleotide sequence ID" value="NZ_VOHE01000006.1"/>
</dbReference>
<feature type="site" description="Enhances dephosphorylation of CheY-P" evidence="2">
    <location>
        <position position="142"/>
    </location>
</feature>
<evidence type="ECO:0000256" key="1">
    <source>
        <dbReference type="PIRNR" id="PIRNR002884"/>
    </source>
</evidence>
<organism evidence="4 5">
    <name type="scientific">Luteimonas wenzhouensis</name>
    <dbReference type="NCBI Taxonomy" id="2599615"/>
    <lineage>
        <taxon>Bacteria</taxon>
        <taxon>Pseudomonadati</taxon>
        <taxon>Pseudomonadota</taxon>
        <taxon>Gammaproteobacteria</taxon>
        <taxon>Lysobacterales</taxon>
        <taxon>Lysobacteraceae</taxon>
        <taxon>Luteimonas</taxon>
    </lineage>
</organism>
<dbReference type="OrthoDB" id="9773007at2"/>
<comment type="similarity">
    <text evidence="1">Belongs to the CheZ family.</text>
</comment>
<comment type="caution">
    <text evidence="4">The sequence shown here is derived from an EMBL/GenBank/DDBJ whole genome shotgun (WGS) entry which is preliminary data.</text>
</comment>
<name>A0A5C5TY01_9GAMM</name>
<dbReference type="GO" id="GO:0005737">
    <property type="term" value="C:cytoplasm"/>
    <property type="evidence" value="ECO:0007669"/>
    <property type="project" value="UniProtKB-SubCell"/>
</dbReference>
<dbReference type="SUPFAM" id="SSF75708">
    <property type="entry name" value="Chemotaxis phosphatase CheZ"/>
    <property type="match status" value="1"/>
</dbReference>
<reference evidence="4 5" key="1">
    <citation type="submission" date="2019-07" db="EMBL/GenBank/DDBJ databases">
        <title>Luteimonas sp. YD-1 nov., isolated from acidic soil.</title>
        <authorList>
            <person name="Zhou J."/>
        </authorList>
    </citation>
    <scope>NUCLEOTIDE SEQUENCE [LARGE SCALE GENOMIC DNA]</scope>
    <source>
        <strain evidence="4 5">YD-1</strain>
    </source>
</reference>
<protein>
    <recommendedName>
        <fullName evidence="1">Protein phosphatase CheZ</fullName>
        <ecNumber evidence="1">3.1.3.-</ecNumber>
    </recommendedName>
    <alternativeName>
        <fullName evidence="1">Chemotaxis protein CheZ</fullName>
    </alternativeName>
</protein>
<keyword evidence="1" id="KW-0963">Cytoplasm</keyword>